<dbReference type="Pfam" id="PF12393">
    <property type="entry name" value="Dr_adhesin"/>
    <property type="match status" value="1"/>
</dbReference>
<accession>A3QNR3</accession>
<dbReference type="SUPFAM" id="SSF49401">
    <property type="entry name" value="Bacterial adhesins"/>
    <property type="match status" value="1"/>
</dbReference>
<keyword evidence="1 2" id="KW-0732">Signal</keyword>
<dbReference type="AlphaFoldDB" id="A3QNR3"/>
<dbReference type="InterPro" id="IPR008966">
    <property type="entry name" value="Adhesion_dom_sf"/>
</dbReference>
<dbReference type="InterPro" id="IPR006713">
    <property type="entry name" value="Adhesin_Dr"/>
</dbReference>
<dbReference type="InterPro" id="IPR021020">
    <property type="entry name" value="Adhesin_Dr_signal_peptide"/>
</dbReference>
<dbReference type="EMBL" id="DQ386004">
    <property type="protein sequence ID" value="ABD93364.1"/>
    <property type="molecule type" value="Genomic_DNA"/>
</dbReference>
<feature type="signal peptide" evidence="2">
    <location>
        <begin position="1"/>
        <end position="21"/>
    </location>
</feature>
<evidence type="ECO:0000256" key="1">
    <source>
        <dbReference type="ARBA" id="ARBA00022729"/>
    </source>
</evidence>
<dbReference type="Gene3D" id="2.60.40.1570">
    <property type="entry name" value="Dr adhesin"/>
    <property type="match status" value="1"/>
</dbReference>
<evidence type="ECO:0000256" key="2">
    <source>
        <dbReference type="SAM" id="SignalP"/>
    </source>
</evidence>
<name>A3QNR3_ECOLX</name>
<evidence type="ECO:0000313" key="3">
    <source>
        <dbReference type="EMBL" id="ABD93364.1"/>
    </source>
</evidence>
<reference evidence="3" key="1">
    <citation type="journal article" date="2007" name="Mol. Microbiol.">
        <title>Selection for functional diversity drives accumulation of point mutations in Dr adhesins of Escherichia coli.</title>
        <authorList>
            <person name="Korotkova N."/>
            <person name="Chattopadhyay S."/>
            <person name="Tabata T.A."/>
            <person name="Beskhlebnaya V."/>
            <person name="Vigdorovich V."/>
            <person name="Kaiser B.K."/>
            <person name="Strong R.K."/>
            <person name="Dykhuizen D.E."/>
            <person name="Sokurenko E.V."/>
            <person name="Moseley S.L."/>
        </authorList>
    </citation>
    <scope>NUCLEOTIDE SEQUENCE</scope>
    <source>
        <strain evidence="3">G2208</strain>
    </source>
</reference>
<feature type="chain" id="PRO_5002658062" evidence="2">
    <location>
        <begin position="22"/>
        <end position="160"/>
    </location>
</feature>
<dbReference type="Pfam" id="PF04619">
    <property type="entry name" value="Adhesin_Dr"/>
    <property type="match status" value="1"/>
</dbReference>
<dbReference type="InterPro" id="IPR037028">
    <property type="entry name" value="Dr_adhesin_sf"/>
</dbReference>
<proteinExistence type="predicted"/>
<protein>
    <submittedName>
        <fullName evidence="3">Dr adhesin</fullName>
    </submittedName>
</protein>
<organism evidence="3">
    <name type="scientific">Escherichia coli</name>
    <dbReference type="NCBI Taxonomy" id="562"/>
    <lineage>
        <taxon>Bacteria</taxon>
        <taxon>Pseudomonadati</taxon>
        <taxon>Pseudomonadota</taxon>
        <taxon>Gammaproteobacteria</taxon>
        <taxon>Enterobacterales</taxon>
        <taxon>Enterobacteriaceae</taxon>
        <taxon>Escherichia</taxon>
    </lineage>
</organism>
<sequence length="160" mass="16822">MKKLAIMVATSTILAMSSSHAAFTASGNTGTTKLTVTEQCQVMVTGSASTKTRGEIIDGARVGALSLNARGCNTEHAALRAQADNYHNGKIVLLREDQQARINVRLVASDGGQWTNDGATTYRDAAGDWGGSLYVVVDGDNTSNQAGSYTLNMDGGYWVS</sequence>